<evidence type="ECO:0000256" key="10">
    <source>
        <dbReference type="ARBA" id="ARBA00023136"/>
    </source>
</evidence>
<dbReference type="GO" id="GO:0016020">
    <property type="term" value="C:membrane"/>
    <property type="evidence" value="ECO:0007669"/>
    <property type="project" value="UniProtKB-SubCell"/>
</dbReference>
<dbReference type="Pfam" id="PF07298">
    <property type="entry name" value="NnrU"/>
    <property type="match status" value="1"/>
</dbReference>
<keyword evidence="9 12" id="KW-1133">Transmembrane helix</keyword>
<evidence type="ECO:0000256" key="8">
    <source>
        <dbReference type="ARBA" id="ARBA00022692"/>
    </source>
</evidence>
<evidence type="ECO:0000256" key="11">
    <source>
        <dbReference type="ARBA" id="ARBA00048134"/>
    </source>
</evidence>
<comment type="function">
    <text evidence="1">Catalyzes the methylation of methanethiol (MeSH) to yield dimethylsulphide (DMS).</text>
</comment>
<comment type="catalytic activity">
    <reaction evidence="11">
        <text>methanethiol + S-adenosyl-L-methionine = dimethyl sulfide + S-adenosyl-L-homocysteine + H(+)</text>
        <dbReference type="Rhea" id="RHEA:50428"/>
        <dbReference type="ChEBI" id="CHEBI:15378"/>
        <dbReference type="ChEBI" id="CHEBI:16007"/>
        <dbReference type="ChEBI" id="CHEBI:17437"/>
        <dbReference type="ChEBI" id="CHEBI:57856"/>
        <dbReference type="ChEBI" id="CHEBI:59789"/>
        <dbReference type="EC" id="2.1.1.334"/>
    </reaction>
</comment>
<organism evidence="14 15">
    <name type="scientific">Usitatibacter rugosus</name>
    <dbReference type="NCBI Taxonomy" id="2732067"/>
    <lineage>
        <taxon>Bacteria</taxon>
        <taxon>Pseudomonadati</taxon>
        <taxon>Pseudomonadota</taxon>
        <taxon>Betaproteobacteria</taxon>
        <taxon>Nitrosomonadales</taxon>
        <taxon>Usitatibacteraceae</taxon>
        <taxon>Usitatibacter</taxon>
    </lineage>
</organism>
<sequence>MTRIASLLYASLSYVIFLASFLYAIAWLGGFLVPKTIDSGPASPLAAAVIVNLLLLTAFALQHSVMARPGFKRWWTQFVSPPIERATFVLAASLLLFAICFGWRALPETVWQVQGPAATVVWALFATGWLIVLLSTFMISHFELFGLRQAWLHARGRVYTTPDYVERFFYRFVRHPIMLGFIIAFWSAPTMSVGHLLFAAVTTAYILVALQLEERDLLKEHGASYASYRERVPMLVPGLKWKSRGTPSPIRHSEG</sequence>
<evidence type="ECO:0000256" key="5">
    <source>
        <dbReference type="ARBA" id="ARBA00022603"/>
    </source>
</evidence>
<dbReference type="Proteomes" id="UP000501534">
    <property type="component" value="Chromosome"/>
</dbReference>
<name>A0A6M4GSA3_9PROT</name>
<feature type="domain" description="NnrU" evidence="13">
    <location>
        <begin position="54"/>
        <end position="207"/>
    </location>
</feature>
<accession>A0A6M4GSA3</accession>
<dbReference type="NCBIfam" id="NF045656">
    <property type="entry name" value="MeththiolMtaseMddA"/>
    <property type="match status" value="1"/>
</dbReference>
<evidence type="ECO:0000256" key="4">
    <source>
        <dbReference type="ARBA" id="ARBA00012149"/>
    </source>
</evidence>
<protein>
    <recommendedName>
        <fullName evidence="4">methanethiol S-methyltransferase</fullName>
        <ecNumber evidence="4">2.1.1.334</ecNumber>
    </recommendedName>
</protein>
<evidence type="ECO:0000256" key="2">
    <source>
        <dbReference type="ARBA" id="ARBA00004141"/>
    </source>
</evidence>
<feature type="transmembrane region" description="Helical" evidence="12">
    <location>
        <begin position="126"/>
        <end position="147"/>
    </location>
</feature>
<gene>
    <name evidence="14" type="primary">mddA2</name>
    <name evidence="14" type="ORF">DSM104443_01185</name>
</gene>
<dbReference type="InterPro" id="IPR033580">
    <property type="entry name" value="Nurim-like"/>
</dbReference>
<dbReference type="GO" id="GO:0032259">
    <property type="term" value="P:methylation"/>
    <property type="evidence" value="ECO:0007669"/>
    <property type="project" value="UniProtKB-KW"/>
</dbReference>
<keyword evidence="7" id="KW-0949">S-adenosyl-L-methionine</keyword>
<evidence type="ECO:0000256" key="6">
    <source>
        <dbReference type="ARBA" id="ARBA00022679"/>
    </source>
</evidence>
<dbReference type="EC" id="2.1.1.334" evidence="4"/>
<dbReference type="InterPro" id="IPR009915">
    <property type="entry name" value="NnrU_dom"/>
</dbReference>
<dbReference type="EMBL" id="CP053069">
    <property type="protein sequence ID" value="QJR10131.1"/>
    <property type="molecule type" value="Genomic_DNA"/>
</dbReference>
<evidence type="ECO:0000256" key="7">
    <source>
        <dbReference type="ARBA" id="ARBA00022691"/>
    </source>
</evidence>
<dbReference type="Gene3D" id="1.20.120.1630">
    <property type="match status" value="1"/>
</dbReference>
<dbReference type="AlphaFoldDB" id="A0A6M4GSA3"/>
<evidence type="ECO:0000313" key="15">
    <source>
        <dbReference type="Proteomes" id="UP000501534"/>
    </source>
</evidence>
<evidence type="ECO:0000259" key="13">
    <source>
        <dbReference type="Pfam" id="PF07298"/>
    </source>
</evidence>
<proteinExistence type="inferred from homology"/>
<comment type="subcellular location">
    <subcellularLocation>
        <location evidence="2">Membrane</location>
        <topology evidence="2">Multi-pass membrane protein</topology>
    </subcellularLocation>
</comment>
<evidence type="ECO:0000313" key="14">
    <source>
        <dbReference type="EMBL" id="QJR10131.1"/>
    </source>
</evidence>
<feature type="transmembrane region" description="Helical" evidence="12">
    <location>
        <begin position="12"/>
        <end position="33"/>
    </location>
</feature>
<dbReference type="KEGG" id="uru:DSM104443_01185"/>
<dbReference type="PANTHER" id="PTHR31040">
    <property type="entry name" value="NURIM"/>
    <property type="match status" value="1"/>
</dbReference>
<dbReference type="PANTHER" id="PTHR31040:SF1">
    <property type="entry name" value="NURIM"/>
    <property type="match status" value="1"/>
</dbReference>
<dbReference type="InterPro" id="IPR054700">
    <property type="entry name" value="MddA"/>
</dbReference>
<evidence type="ECO:0000256" key="12">
    <source>
        <dbReference type="SAM" id="Phobius"/>
    </source>
</evidence>
<feature type="transmembrane region" description="Helical" evidence="12">
    <location>
        <begin position="45"/>
        <end position="65"/>
    </location>
</feature>
<dbReference type="RefSeq" id="WP_171090418.1">
    <property type="nucleotide sequence ID" value="NZ_CP053069.1"/>
</dbReference>
<keyword evidence="6 14" id="KW-0808">Transferase</keyword>
<evidence type="ECO:0000256" key="1">
    <source>
        <dbReference type="ARBA" id="ARBA00002096"/>
    </source>
</evidence>
<keyword evidence="5 14" id="KW-0489">Methyltransferase</keyword>
<keyword evidence="10 12" id="KW-0472">Membrane</keyword>
<keyword evidence="8 12" id="KW-0812">Transmembrane</keyword>
<dbReference type="GO" id="GO:0008168">
    <property type="term" value="F:methyltransferase activity"/>
    <property type="evidence" value="ECO:0007669"/>
    <property type="project" value="UniProtKB-KW"/>
</dbReference>
<comment type="similarity">
    <text evidence="3">Belongs to the nurim family.</text>
</comment>
<evidence type="ECO:0000256" key="9">
    <source>
        <dbReference type="ARBA" id="ARBA00022989"/>
    </source>
</evidence>
<keyword evidence="15" id="KW-1185">Reference proteome</keyword>
<evidence type="ECO:0000256" key="3">
    <source>
        <dbReference type="ARBA" id="ARBA00010631"/>
    </source>
</evidence>
<feature type="transmembrane region" description="Helical" evidence="12">
    <location>
        <begin position="86"/>
        <end position="106"/>
    </location>
</feature>
<reference evidence="14 15" key="1">
    <citation type="submission" date="2020-04" db="EMBL/GenBank/DDBJ databases">
        <title>Usitatibacter rugosus gen. nov., sp. nov. and Usitatibacter palustris sp. nov., novel members of Usitatibacteraceae fam. nov. within the order Nitrosomonadales isolated from soil.</title>
        <authorList>
            <person name="Huber K.J."/>
            <person name="Neumann-Schaal M."/>
            <person name="Geppert A."/>
            <person name="Luckner M."/>
            <person name="Wanner G."/>
            <person name="Overmann J."/>
        </authorList>
    </citation>
    <scope>NUCLEOTIDE SEQUENCE [LARGE SCALE GENOMIC DNA]</scope>
    <source>
        <strain evidence="14 15">0125_3</strain>
    </source>
</reference>